<feature type="domain" description="Peptidase A1" evidence="2">
    <location>
        <begin position="86"/>
        <end position="299"/>
    </location>
</feature>
<evidence type="ECO:0000313" key="3">
    <source>
        <dbReference type="EMBL" id="MCE0481873.1"/>
    </source>
</evidence>
<comment type="caution">
    <text evidence="3">The sequence shown here is derived from an EMBL/GenBank/DDBJ whole genome shotgun (WGS) entry which is preliminary data.</text>
</comment>
<evidence type="ECO:0000256" key="1">
    <source>
        <dbReference type="ARBA" id="ARBA00007447"/>
    </source>
</evidence>
<comment type="similarity">
    <text evidence="1">Belongs to the peptidase A1 family.</text>
</comment>
<dbReference type="SUPFAM" id="SSF50630">
    <property type="entry name" value="Acid proteases"/>
    <property type="match status" value="1"/>
</dbReference>
<dbReference type="InterPro" id="IPR033121">
    <property type="entry name" value="PEPTIDASE_A1"/>
</dbReference>
<name>A0ABS8VRK2_DATST</name>
<reference evidence="3 4" key="1">
    <citation type="journal article" date="2021" name="BMC Genomics">
        <title>Datura genome reveals duplications of psychoactive alkaloid biosynthetic genes and high mutation rate following tissue culture.</title>
        <authorList>
            <person name="Rajewski A."/>
            <person name="Carter-House D."/>
            <person name="Stajich J."/>
            <person name="Litt A."/>
        </authorList>
    </citation>
    <scope>NUCLEOTIDE SEQUENCE [LARGE SCALE GENOMIC DNA]</scope>
    <source>
        <strain evidence="3">AR-01</strain>
    </source>
</reference>
<dbReference type="Proteomes" id="UP000823775">
    <property type="component" value="Unassembled WGS sequence"/>
</dbReference>
<dbReference type="EMBL" id="JACEIK010005597">
    <property type="protein sequence ID" value="MCE0481873.1"/>
    <property type="molecule type" value="Genomic_DNA"/>
</dbReference>
<gene>
    <name evidence="3" type="ORF">HAX54_039970</name>
</gene>
<evidence type="ECO:0000313" key="4">
    <source>
        <dbReference type="Proteomes" id="UP000823775"/>
    </source>
</evidence>
<evidence type="ECO:0000259" key="2">
    <source>
        <dbReference type="PROSITE" id="PS51767"/>
    </source>
</evidence>
<dbReference type="PROSITE" id="PS51767">
    <property type="entry name" value="PEPTIDASE_A1"/>
    <property type="match status" value="1"/>
</dbReference>
<sequence>MALDTSNLSYDSPSSSSYSLPLYHRDVFEKSEFKDYDSLLDARLARCIERSEILFSMSEPYSSDQNSTSGGDSPIATKTFPSNGELVVPLWIGSALRRELLLLDTGSRHVWWQCGPCEPNKCYRQKRDVLYDSTESISFEQINCVRDSPSCFEGSTVYCSRREQKCFYEVSYGYSGEIITSGFLAYETITFSTILDYKKIIFGCGKNQLKGIRKFSRLFSGIAGVGGGLYTNGFEKYSLPSQLGANLFSLCIPSPTSGEPSTLNFYKTPWTTGASVLQTFGLTFDLDMWWLTFSPDACE</sequence>
<accession>A0ABS8VRK2</accession>
<dbReference type="PANTHER" id="PTHR13683">
    <property type="entry name" value="ASPARTYL PROTEASES"/>
    <property type="match status" value="1"/>
</dbReference>
<organism evidence="3 4">
    <name type="scientific">Datura stramonium</name>
    <name type="common">Jimsonweed</name>
    <name type="synonym">Common thornapple</name>
    <dbReference type="NCBI Taxonomy" id="4076"/>
    <lineage>
        <taxon>Eukaryota</taxon>
        <taxon>Viridiplantae</taxon>
        <taxon>Streptophyta</taxon>
        <taxon>Embryophyta</taxon>
        <taxon>Tracheophyta</taxon>
        <taxon>Spermatophyta</taxon>
        <taxon>Magnoliopsida</taxon>
        <taxon>eudicotyledons</taxon>
        <taxon>Gunneridae</taxon>
        <taxon>Pentapetalae</taxon>
        <taxon>asterids</taxon>
        <taxon>lamiids</taxon>
        <taxon>Solanales</taxon>
        <taxon>Solanaceae</taxon>
        <taxon>Solanoideae</taxon>
        <taxon>Datureae</taxon>
        <taxon>Datura</taxon>
    </lineage>
</organism>
<dbReference type="Gene3D" id="2.40.70.10">
    <property type="entry name" value="Acid Proteases"/>
    <property type="match status" value="1"/>
</dbReference>
<proteinExistence type="inferred from homology"/>
<dbReference type="PANTHER" id="PTHR13683:SF677">
    <property type="entry name" value="PROTEIN ASPARTIC PROTEASE IN GUARD CELL 1-LIKE"/>
    <property type="match status" value="1"/>
</dbReference>
<dbReference type="InterPro" id="IPR021109">
    <property type="entry name" value="Peptidase_aspartic_dom_sf"/>
</dbReference>
<dbReference type="Pfam" id="PF14543">
    <property type="entry name" value="TAXi_N"/>
    <property type="match status" value="1"/>
</dbReference>
<keyword evidence="4" id="KW-1185">Reference proteome</keyword>
<dbReference type="InterPro" id="IPR001461">
    <property type="entry name" value="Aspartic_peptidase_A1"/>
</dbReference>
<dbReference type="InterPro" id="IPR032861">
    <property type="entry name" value="TAXi_N"/>
</dbReference>
<protein>
    <recommendedName>
        <fullName evidence="2">Peptidase A1 domain-containing protein</fullName>
    </recommendedName>
</protein>